<keyword evidence="2" id="KW-0472">Membrane</keyword>
<sequence length="116" mass="12587">MATIGDYIFLAIVIALIVAIYQGITRGSPALQESIRNQQEALKKSGINLSDHGVSIKTDKRAPSREEYIDSAQRAFSSAGEAINRHREAMSWGGPEGAQGGHRTTAQQFFGKRKVG</sequence>
<proteinExistence type="predicted"/>
<keyword evidence="2" id="KW-0812">Transmembrane</keyword>
<reference evidence="3 4" key="1">
    <citation type="submission" date="2014-05" db="EMBL/GenBank/DDBJ databases">
        <title>Draft genome sequence of a rare smut relative, Tilletiaria anomala UBC 951.</title>
        <authorList>
            <consortium name="DOE Joint Genome Institute"/>
            <person name="Toome M."/>
            <person name="Kuo A."/>
            <person name="Henrissat B."/>
            <person name="Lipzen A."/>
            <person name="Tritt A."/>
            <person name="Yoshinaga Y."/>
            <person name="Zane M."/>
            <person name="Barry K."/>
            <person name="Grigoriev I.V."/>
            <person name="Spatafora J.W."/>
            <person name="Aimea M.C."/>
        </authorList>
    </citation>
    <scope>NUCLEOTIDE SEQUENCE [LARGE SCALE GENOMIC DNA]</scope>
    <source>
        <strain evidence="3 4">UBC 951</strain>
    </source>
</reference>
<feature type="region of interest" description="Disordered" evidence="1">
    <location>
        <begin position="90"/>
        <end position="116"/>
    </location>
</feature>
<dbReference type="EMBL" id="JMSN01000013">
    <property type="protein sequence ID" value="KDN52189.1"/>
    <property type="molecule type" value="Genomic_DNA"/>
</dbReference>
<dbReference type="OMA" id="IVQHLKY"/>
<feature type="transmembrane region" description="Helical" evidence="2">
    <location>
        <begin position="7"/>
        <end position="24"/>
    </location>
</feature>
<dbReference type="AlphaFoldDB" id="A0A066WMF8"/>
<dbReference type="GeneID" id="25267138"/>
<keyword evidence="4" id="KW-1185">Reference proteome</keyword>
<evidence type="ECO:0000256" key="1">
    <source>
        <dbReference type="SAM" id="MobiDB-lite"/>
    </source>
</evidence>
<dbReference type="Proteomes" id="UP000027361">
    <property type="component" value="Unassembled WGS sequence"/>
</dbReference>
<dbReference type="InParanoid" id="A0A066WMF8"/>
<dbReference type="HOGENOM" id="CLU_2098521_0_0_1"/>
<evidence type="ECO:0000313" key="3">
    <source>
        <dbReference type="EMBL" id="KDN52189.1"/>
    </source>
</evidence>
<dbReference type="RefSeq" id="XP_013245029.1">
    <property type="nucleotide sequence ID" value="XM_013389575.1"/>
</dbReference>
<gene>
    <name evidence="3" type="ORF">K437DRAFT_293259</name>
</gene>
<protein>
    <submittedName>
        <fullName evidence="3">Uncharacterized protein</fullName>
    </submittedName>
</protein>
<name>A0A066WMF8_TILAU</name>
<evidence type="ECO:0000256" key="2">
    <source>
        <dbReference type="SAM" id="Phobius"/>
    </source>
</evidence>
<organism evidence="3 4">
    <name type="scientific">Tilletiaria anomala (strain ATCC 24038 / CBS 436.72 / UBC 951)</name>
    <dbReference type="NCBI Taxonomy" id="1037660"/>
    <lineage>
        <taxon>Eukaryota</taxon>
        <taxon>Fungi</taxon>
        <taxon>Dikarya</taxon>
        <taxon>Basidiomycota</taxon>
        <taxon>Ustilaginomycotina</taxon>
        <taxon>Exobasidiomycetes</taxon>
        <taxon>Georgefischeriales</taxon>
        <taxon>Tilletiariaceae</taxon>
        <taxon>Tilletiaria</taxon>
    </lineage>
</organism>
<comment type="caution">
    <text evidence="3">The sequence shown here is derived from an EMBL/GenBank/DDBJ whole genome shotgun (WGS) entry which is preliminary data.</text>
</comment>
<dbReference type="OrthoDB" id="2505950at2759"/>
<accession>A0A066WMF8</accession>
<evidence type="ECO:0000313" key="4">
    <source>
        <dbReference type="Proteomes" id="UP000027361"/>
    </source>
</evidence>
<keyword evidence="2" id="KW-1133">Transmembrane helix</keyword>